<keyword evidence="3" id="KW-0808">Transferase</keyword>
<dbReference type="PROSITE" id="PS50011">
    <property type="entry name" value="PROTEIN_KINASE_DOM"/>
    <property type="match status" value="1"/>
</dbReference>
<accession>A0AAQ3NFS2</accession>
<feature type="domain" description="Protein kinase" evidence="10">
    <location>
        <begin position="136"/>
        <end position="347"/>
    </location>
</feature>
<dbReference type="InterPro" id="IPR011009">
    <property type="entry name" value="Kinase-like_dom_sf"/>
</dbReference>
<dbReference type="Gene3D" id="1.10.510.10">
    <property type="entry name" value="Transferase(Phosphotransferase) domain 1"/>
    <property type="match status" value="1"/>
</dbReference>
<dbReference type="Pfam" id="PF00069">
    <property type="entry name" value="Pkinase"/>
    <property type="match status" value="1"/>
</dbReference>
<dbReference type="InterPro" id="IPR000719">
    <property type="entry name" value="Prot_kinase_dom"/>
</dbReference>
<evidence type="ECO:0000256" key="3">
    <source>
        <dbReference type="ARBA" id="ARBA00022679"/>
    </source>
</evidence>
<evidence type="ECO:0000256" key="5">
    <source>
        <dbReference type="ARBA" id="ARBA00022777"/>
    </source>
</evidence>
<dbReference type="SUPFAM" id="SSF56112">
    <property type="entry name" value="Protein kinase-like (PK-like)"/>
    <property type="match status" value="1"/>
</dbReference>
<protein>
    <recommendedName>
        <fullName evidence="1">non-specific serine/threonine protein kinase</fullName>
        <ecNumber evidence="1">2.7.11.1</ecNumber>
    </recommendedName>
</protein>
<evidence type="ECO:0000256" key="1">
    <source>
        <dbReference type="ARBA" id="ARBA00012513"/>
    </source>
</evidence>
<evidence type="ECO:0000259" key="10">
    <source>
        <dbReference type="PROSITE" id="PS50011"/>
    </source>
</evidence>
<keyword evidence="4 9" id="KW-0547">Nucleotide-binding</keyword>
<comment type="catalytic activity">
    <reaction evidence="8">
        <text>L-seryl-[protein] + ATP = O-phospho-L-seryl-[protein] + ADP + H(+)</text>
        <dbReference type="Rhea" id="RHEA:17989"/>
        <dbReference type="Rhea" id="RHEA-COMP:9863"/>
        <dbReference type="Rhea" id="RHEA-COMP:11604"/>
        <dbReference type="ChEBI" id="CHEBI:15378"/>
        <dbReference type="ChEBI" id="CHEBI:29999"/>
        <dbReference type="ChEBI" id="CHEBI:30616"/>
        <dbReference type="ChEBI" id="CHEBI:83421"/>
        <dbReference type="ChEBI" id="CHEBI:456216"/>
        <dbReference type="EC" id="2.7.11.1"/>
    </reaction>
</comment>
<evidence type="ECO:0000256" key="4">
    <source>
        <dbReference type="ARBA" id="ARBA00022741"/>
    </source>
</evidence>
<organism evidence="11 12">
    <name type="scientific">Vigna mungo</name>
    <name type="common">Black gram</name>
    <name type="synonym">Phaseolus mungo</name>
    <dbReference type="NCBI Taxonomy" id="3915"/>
    <lineage>
        <taxon>Eukaryota</taxon>
        <taxon>Viridiplantae</taxon>
        <taxon>Streptophyta</taxon>
        <taxon>Embryophyta</taxon>
        <taxon>Tracheophyta</taxon>
        <taxon>Spermatophyta</taxon>
        <taxon>Magnoliopsida</taxon>
        <taxon>eudicotyledons</taxon>
        <taxon>Gunneridae</taxon>
        <taxon>Pentapetalae</taxon>
        <taxon>rosids</taxon>
        <taxon>fabids</taxon>
        <taxon>Fabales</taxon>
        <taxon>Fabaceae</taxon>
        <taxon>Papilionoideae</taxon>
        <taxon>50 kb inversion clade</taxon>
        <taxon>NPAAA clade</taxon>
        <taxon>indigoferoid/millettioid clade</taxon>
        <taxon>Phaseoleae</taxon>
        <taxon>Vigna</taxon>
    </lineage>
</organism>
<dbReference type="FunFam" id="1.10.510.10:FF:001023">
    <property type="entry name" value="Os07g0541700 protein"/>
    <property type="match status" value="1"/>
</dbReference>
<evidence type="ECO:0000256" key="9">
    <source>
        <dbReference type="PROSITE-ProRule" id="PRU10141"/>
    </source>
</evidence>
<dbReference type="PROSITE" id="PS00107">
    <property type="entry name" value="PROTEIN_KINASE_ATP"/>
    <property type="match status" value="1"/>
</dbReference>
<reference evidence="11 12" key="1">
    <citation type="journal article" date="2023" name="Life. Sci Alliance">
        <title>Evolutionary insights into 3D genome organization and epigenetic landscape of Vigna mungo.</title>
        <authorList>
            <person name="Junaid A."/>
            <person name="Singh B."/>
            <person name="Bhatia S."/>
        </authorList>
    </citation>
    <scope>NUCLEOTIDE SEQUENCE [LARGE SCALE GENOMIC DNA]</scope>
    <source>
        <strain evidence="11">Urdbean</strain>
    </source>
</reference>
<proteinExistence type="predicted"/>
<dbReference type="AlphaFoldDB" id="A0AAQ3NFS2"/>
<feature type="binding site" evidence="9">
    <location>
        <position position="165"/>
    </location>
    <ligand>
        <name>ATP</name>
        <dbReference type="ChEBI" id="CHEBI:30616"/>
    </ligand>
</feature>
<keyword evidence="2" id="KW-0723">Serine/threonine-protein kinase</keyword>
<dbReference type="InterPro" id="IPR017441">
    <property type="entry name" value="Protein_kinase_ATP_BS"/>
</dbReference>
<evidence type="ECO:0000256" key="6">
    <source>
        <dbReference type="ARBA" id="ARBA00022840"/>
    </source>
</evidence>
<dbReference type="PANTHER" id="PTHR48005:SF16">
    <property type="entry name" value="MDIS1-INTERACTING RECEPTOR LIKE KINASE 2-LIKE ISOFORM X1"/>
    <property type="match status" value="1"/>
</dbReference>
<keyword evidence="12" id="KW-1185">Reference proteome</keyword>
<gene>
    <name evidence="11" type="ORF">V8G54_021408</name>
</gene>
<evidence type="ECO:0000313" key="12">
    <source>
        <dbReference type="Proteomes" id="UP001374535"/>
    </source>
</evidence>
<sequence>MGAKPCGILCTNGMLSVNGGAKGLSQYYKNQQSGGMLLVSNFHLLIYVFVFMGSTFELGCASTASQVQLEANAIMNSGWWHLSPSHSLHICSWIDGISCNDAGSVTRITYMYEEGPIQLATLNLSAFKNLEHLQDFDLKYCIGTGAYGSVYRAQLPSGKIVAVKKLHGFEAEVPTFDESFRNEAKVFQAPWILLAQKNDFLIYEYMEKGSLLSVLFDDMEAIEFDWKKRVNTVKGSAHAFSYLHHDCVPPIVHRDILASNILLNYKWEPTVSDFGTARFLNLDSSNRTIVAGTIGYITPDKFFGVVALETLMGKHPKEILSSLQSTCTDDDIKLCDILDQRLSHPTF</sequence>
<dbReference type="GO" id="GO:0004674">
    <property type="term" value="F:protein serine/threonine kinase activity"/>
    <property type="evidence" value="ECO:0007669"/>
    <property type="project" value="UniProtKB-KW"/>
</dbReference>
<dbReference type="InterPro" id="IPR051420">
    <property type="entry name" value="Ser_Thr_Kinases_DiverseReg"/>
</dbReference>
<keyword evidence="6 9" id="KW-0067">ATP-binding</keyword>
<evidence type="ECO:0000256" key="8">
    <source>
        <dbReference type="ARBA" id="ARBA00048679"/>
    </source>
</evidence>
<dbReference type="EC" id="2.7.11.1" evidence="1"/>
<evidence type="ECO:0000256" key="2">
    <source>
        <dbReference type="ARBA" id="ARBA00022527"/>
    </source>
</evidence>
<dbReference type="Proteomes" id="UP001374535">
    <property type="component" value="Chromosome 6"/>
</dbReference>
<evidence type="ECO:0000313" key="11">
    <source>
        <dbReference type="EMBL" id="WVZ08062.1"/>
    </source>
</evidence>
<evidence type="ECO:0000256" key="7">
    <source>
        <dbReference type="ARBA" id="ARBA00047899"/>
    </source>
</evidence>
<dbReference type="PANTHER" id="PTHR48005">
    <property type="entry name" value="LEUCINE RICH REPEAT KINASE 2"/>
    <property type="match status" value="1"/>
</dbReference>
<name>A0AAQ3NFS2_VIGMU</name>
<dbReference type="GO" id="GO:0005524">
    <property type="term" value="F:ATP binding"/>
    <property type="evidence" value="ECO:0007669"/>
    <property type="project" value="UniProtKB-UniRule"/>
</dbReference>
<keyword evidence="5" id="KW-0418">Kinase</keyword>
<dbReference type="EMBL" id="CP144695">
    <property type="protein sequence ID" value="WVZ08062.1"/>
    <property type="molecule type" value="Genomic_DNA"/>
</dbReference>
<comment type="catalytic activity">
    <reaction evidence="7">
        <text>L-threonyl-[protein] + ATP = O-phospho-L-threonyl-[protein] + ADP + H(+)</text>
        <dbReference type="Rhea" id="RHEA:46608"/>
        <dbReference type="Rhea" id="RHEA-COMP:11060"/>
        <dbReference type="Rhea" id="RHEA-COMP:11605"/>
        <dbReference type="ChEBI" id="CHEBI:15378"/>
        <dbReference type="ChEBI" id="CHEBI:30013"/>
        <dbReference type="ChEBI" id="CHEBI:30616"/>
        <dbReference type="ChEBI" id="CHEBI:61977"/>
        <dbReference type="ChEBI" id="CHEBI:456216"/>
        <dbReference type="EC" id="2.7.11.1"/>
    </reaction>
</comment>